<keyword evidence="10" id="KW-0511">Multifunctional enzyme</keyword>
<protein>
    <submittedName>
        <fullName evidence="18">Penicillin-binding protein 1A</fullName>
    </submittedName>
</protein>
<keyword evidence="4" id="KW-0645">Protease</keyword>
<dbReference type="Pfam" id="PF00912">
    <property type="entry name" value="Transgly"/>
    <property type="match status" value="1"/>
</dbReference>
<evidence type="ECO:0000313" key="18">
    <source>
        <dbReference type="EMBL" id="RPF58006.1"/>
    </source>
</evidence>
<evidence type="ECO:0000256" key="2">
    <source>
        <dbReference type="ARBA" id="ARBA00007739"/>
    </source>
</evidence>
<feature type="compositionally biased region" description="Low complexity" evidence="14">
    <location>
        <begin position="17"/>
        <end position="26"/>
    </location>
</feature>
<gene>
    <name evidence="18" type="ORF">EDD62_0644</name>
</gene>
<sequence>MTEYSRSTKGRHKARNKQSNNKQNNKSNNKYQWIKRIILLAILGTLLFLLLGIGLFAYYASNAPAFNADKLKDPMPTKIYDKNDQLVTTLYTGNKREKVTYENVPSHVKDAVLATEDDRYFEHGAIDFRRLFGAVFSNVTDGFGSQGASTITQQVVKRTFLTDKKSIERKAQEAYLAYRLEQEYSKEDIFEMYINKIYYSDGVYGIRTASKYYFNKELKDLSLAESAYLAGLPQIPNRYNIYDHPESAEKRKDIVLHLMHKHDRITEKEMKQAQQDDLTQNLVSRKDEERTLENPADDVYNAYVDVIRKEISQHDEFKGMEVNEALAQGLSIYTNMDNSVQQRLIELSNNTSFYSNPKYNSQDFRLGATILDTNTGGLVAITGGRNYERVVDTNEALQKHFVGSTIKPILNYGPAIEYLNWPTNHKVEDEKEYKIEGSDKTISNYDGEGHGEVTIREALKVSYNIPAVKAFEAVREKEGLDGIIDFASKSGVNYDQNYTKDAKNITISDALGGHISKFSTAEIAESFATFGNGGQYNEMSAIRYISNPQNEEIKFEQDSHKAMKDSTAFMITDMLKDVITPTGSAYRAHMPNLNVAAKTGTQGIPDEQVETNPNLDVGAASDVWISGYTPHYTMSVWMGFDTSEKGRINETAFIGHDEQLTPQYFFKEIMQNITPNDNKDFEKPDSVVEIGNGEYAVKDSEIFDSIMKDKKEKSLEEAKANKQKAEEEKKKAEEAKQKAEEEKKKADAKQKAEEEKKKADAKQKAEEEKKKADAKKKAEEEKKKAEEEKKKAEEEKKKAEEAKQKAEEERKKAEEEAKKKAEEERKKAEEEAKKKAEEERKKAEEEAKKKAEEEQKKAEQEAEQQAKEQEAKRKAQEEADKARQKEQEAKERARSTENTEEAS</sequence>
<keyword evidence="7" id="KW-0378">Hydrolase</keyword>
<comment type="catalytic activity">
    <reaction evidence="13">
        <text>[GlcNAc-(1-&gt;4)-Mur2Ac(oyl-L-Ala-gamma-D-Glu-L-Lys-D-Ala-D-Ala)](n)-di-trans,octa-cis-undecaprenyl diphosphate + beta-D-GlcNAc-(1-&gt;4)-Mur2Ac(oyl-L-Ala-gamma-D-Glu-L-Lys-D-Ala-D-Ala)-di-trans,octa-cis-undecaprenyl diphosphate = [GlcNAc-(1-&gt;4)-Mur2Ac(oyl-L-Ala-gamma-D-Glu-L-Lys-D-Ala-D-Ala)](n+1)-di-trans,octa-cis-undecaprenyl diphosphate + di-trans,octa-cis-undecaprenyl diphosphate + H(+)</text>
        <dbReference type="Rhea" id="RHEA:23708"/>
        <dbReference type="Rhea" id="RHEA-COMP:9602"/>
        <dbReference type="Rhea" id="RHEA-COMP:9603"/>
        <dbReference type="ChEBI" id="CHEBI:15378"/>
        <dbReference type="ChEBI" id="CHEBI:58405"/>
        <dbReference type="ChEBI" id="CHEBI:60033"/>
        <dbReference type="ChEBI" id="CHEBI:78435"/>
        <dbReference type="EC" id="2.4.99.28"/>
    </reaction>
</comment>
<comment type="caution">
    <text evidence="18">The sequence shown here is derived from an EMBL/GenBank/DDBJ whole genome shotgun (WGS) entry which is preliminary data.</text>
</comment>
<keyword evidence="15" id="KW-0812">Transmembrane</keyword>
<keyword evidence="9" id="KW-0573">Peptidoglycan synthesis</keyword>
<evidence type="ECO:0000256" key="8">
    <source>
        <dbReference type="ARBA" id="ARBA00022960"/>
    </source>
</evidence>
<evidence type="ECO:0000256" key="10">
    <source>
        <dbReference type="ARBA" id="ARBA00023268"/>
    </source>
</evidence>
<feature type="region of interest" description="Disordered" evidence="14">
    <location>
        <begin position="714"/>
        <end position="903"/>
    </location>
</feature>
<dbReference type="Pfam" id="PF00905">
    <property type="entry name" value="Transpeptidase"/>
    <property type="match status" value="1"/>
</dbReference>
<dbReference type="InterPro" id="IPR023346">
    <property type="entry name" value="Lysozyme-like_dom_sf"/>
</dbReference>
<dbReference type="InterPro" id="IPR001460">
    <property type="entry name" value="PCN-bd_Tpept"/>
</dbReference>
<dbReference type="InterPro" id="IPR036950">
    <property type="entry name" value="PBP_transglycosylase"/>
</dbReference>
<evidence type="ECO:0000259" key="16">
    <source>
        <dbReference type="Pfam" id="PF00905"/>
    </source>
</evidence>
<evidence type="ECO:0000256" key="13">
    <source>
        <dbReference type="ARBA" id="ARBA00049902"/>
    </source>
</evidence>
<dbReference type="GO" id="GO:0071555">
    <property type="term" value="P:cell wall organization"/>
    <property type="evidence" value="ECO:0007669"/>
    <property type="project" value="UniProtKB-KW"/>
</dbReference>
<organism evidence="18 19">
    <name type="scientific">Abyssicoccus albus</name>
    <dbReference type="NCBI Taxonomy" id="1817405"/>
    <lineage>
        <taxon>Bacteria</taxon>
        <taxon>Bacillati</taxon>
        <taxon>Bacillota</taxon>
        <taxon>Bacilli</taxon>
        <taxon>Bacillales</taxon>
        <taxon>Abyssicoccaceae</taxon>
    </lineage>
</organism>
<dbReference type="GO" id="GO:0009252">
    <property type="term" value="P:peptidoglycan biosynthetic process"/>
    <property type="evidence" value="ECO:0007669"/>
    <property type="project" value="UniProtKB-KW"/>
</dbReference>
<evidence type="ECO:0000256" key="1">
    <source>
        <dbReference type="ARBA" id="ARBA00007090"/>
    </source>
</evidence>
<evidence type="ECO:0000256" key="14">
    <source>
        <dbReference type="SAM" id="MobiDB-lite"/>
    </source>
</evidence>
<dbReference type="GO" id="GO:0009002">
    <property type="term" value="F:serine-type D-Ala-D-Ala carboxypeptidase activity"/>
    <property type="evidence" value="ECO:0007669"/>
    <property type="project" value="UniProtKB-EC"/>
</dbReference>
<keyword evidence="15" id="KW-0472">Membrane</keyword>
<feature type="transmembrane region" description="Helical" evidence="15">
    <location>
        <begin position="37"/>
        <end position="60"/>
    </location>
</feature>
<reference evidence="18 19" key="1">
    <citation type="submission" date="2018-11" db="EMBL/GenBank/DDBJ databases">
        <title>Genomic Encyclopedia of Type Strains, Phase IV (KMG-IV): sequencing the most valuable type-strain genomes for metagenomic binning, comparative biology and taxonomic classification.</title>
        <authorList>
            <person name="Goeker M."/>
        </authorList>
    </citation>
    <scope>NUCLEOTIDE SEQUENCE [LARGE SCALE GENOMIC DNA]</scope>
    <source>
        <strain evidence="18 19">DSM 29158</strain>
    </source>
</reference>
<evidence type="ECO:0000259" key="17">
    <source>
        <dbReference type="Pfam" id="PF00912"/>
    </source>
</evidence>
<dbReference type="SUPFAM" id="SSF56601">
    <property type="entry name" value="beta-lactamase/transpeptidase-like"/>
    <property type="match status" value="1"/>
</dbReference>
<evidence type="ECO:0000313" key="19">
    <source>
        <dbReference type="Proteomes" id="UP000277108"/>
    </source>
</evidence>
<dbReference type="InterPro" id="IPR012338">
    <property type="entry name" value="Beta-lactam/transpept-like"/>
</dbReference>
<dbReference type="GO" id="GO:0006508">
    <property type="term" value="P:proteolysis"/>
    <property type="evidence" value="ECO:0007669"/>
    <property type="project" value="UniProtKB-KW"/>
</dbReference>
<keyword evidence="3" id="KW-0121">Carboxypeptidase</keyword>
<keyword evidence="6" id="KW-0808">Transferase</keyword>
<dbReference type="Proteomes" id="UP000277108">
    <property type="component" value="Unassembled WGS sequence"/>
</dbReference>
<dbReference type="InterPro" id="IPR001264">
    <property type="entry name" value="Glyco_trans_51"/>
</dbReference>
<dbReference type="GO" id="GO:0008360">
    <property type="term" value="P:regulation of cell shape"/>
    <property type="evidence" value="ECO:0007669"/>
    <property type="project" value="UniProtKB-KW"/>
</dbReference>
<dbReference type="SUPFAM" id="SSF53955">
    <property type="entry name" value="Lysozyme-like"/>
    <property type="match status" value="1"/>
</dbReference>
<evidence type="ECO:0000256" key="3">
    <source>
        <dbReference type="ARBA" id="ARBA00022645"/>
    </source>
</evidence>
<dbReference type="RefSeq" id="WP_170152760.1">
    <property type="nucleotide sequence ID" value="NZ_RKRK01000002.1"/>
</dbReference>
<dbReference type="Gene3D" id="1.10.3810.10">
    <property type="entry name" value="Biosynthetic peptidoglycan transglycosylase-like"/>
    <property type="match status" value="1"/>
</dbReference>
<keyword evidence="8" id="KW-0133">Cell shape</keyword>
<dbReference type="PANTHER" id="PTHR32282:SF29">
    <property type="entry name" value="PENICILLIN-BINDING PROTEIN 1A"/>
    <property type="match status" value="1"/>
</dbReference>
<evidence type="ECO:0000256" key="4">
    <source>
        <dbReference type="ARBA" id="ARBA00022670"/>
    </source>
</evidence>
<keyword evidence="11" id="KW-0961">Cell wall biogenesis/degradation</keyword>
<dbReference type="Gene3D" id="3.40.710.10">
    <property type="entry name" value="DD-peptidase/beta-lactamase superfamily"/>
    <property type="match status" value="1"/>
</dbReference>
<feature type="compositionally biased region" description="Basic and acidic residues" evidence="14">
    <location>
        <begin position="714"/>
        <end position="897"/>
    </location>
</feature>
<keyword evidence="19" id="KW-1185">Reference proteome</keyword>
<comment type="similarity">
    <text evidence="1">In the C-terminal section; belongs to the transpeptidase family.</text>
</comment>
<evidence type="ECO:0000256" key="15">
    <source>
        <dbReference type="SAM" id="Phobius"/>
    </source>
</evidence>
<evidence type="ECO:0000256" key="7">
    <source>
        <dbReference type="ARBA" id="ARBA00022801"/>
    </source>
</evidence>
<evidence type="ECO:0000256" key="5">
    <source>
        <dbReference type="ARBA" id="ARBA00022676"/>
    </source>
</evidence>
<dbReference type="GO" id="GO:0008955">
    <property type="term" value="F:peptidoglycan glycosyltransferase activity"/>
    <property type="evidence" value="ECO:0007669"/>
    <property type="project" value="UniProtKB-EC"/>
</dbReference>
<dbReference type="EMBL" id="RKRK01000002">
    <property type="protein sequence ID" value="RPF58006.1"/>
    <property type="molecule type" value="Genomic_DNA"/>
</dbReference>
<dbReference type="PANTHER" id="PTHR32282">
    <property type="entry name" value="BINDING PROTEIN TRANSPEPTIDASE, PUTATIVE-RELATED"/>
    <property type="match status" value="1"/>
</dbReference>
<dbReference type="InterPro" id="IPR050396">
    <property type="entry name" value="Glycosyltr_51/Transpeptidase"/>
</dbReference>
<keyword evidence="5" id="KW-0328">Glycosyltransferase</keyword>
<evidence type="ECO:0000256" key="12">
    <source>
        <dbReference type="ARBA" id="ARBA00034000"/>
    </source>
</evidence>
<dbReference type="GO" id="GO:0030288">
    <property type="term" value="C:outer membrane-bounded periplasmic space"/>
    <property type="evidence" value="ECO:0007669"/>
    <property type="project" value="TreeGrafter"/>
</dbReference>
<proteinExistence type="inferred from homology"/>
<feature type="domain" description="Penicillin-binding protein transpeptidase" evidence="16">
    <location>
        <begin position="367"/>
        <end position="644"/>
    </location>
</feature>
<comment type="similarity">
    <text evidence="2">In the N-terminal section; belongs to the glycosyltransferase 51 family.</text>
</comment>
<keyword evidence="15" id="KW-1133">Transmembrane helix</keyword>
<comment type="catalytic activity">
    <reaction evidence="12">
        <text>Preferential cleavage: (Ac)2-L-Lys-D-Ala-|-D-Ala. Also transpeptidation of peptidyl-alanyl moieties that are N-acyl substituents of D-alanine.</text>
        <dbReference type="EC" id="3.4.16.4"/>
    </reaction>
</comment>
<evidence type="ECO:0000256" key="6">
    <source>
        <dbReference type="ARBA" id="ARBA00022679"/>
    </source>
</evidence>
<feature type="domain" description="Glycosyl transferase family 51" evidence="17">
    <location>
        <begin position="85"/>
        <end position="259"/>
    </location>
</feature>
<evidence type="ECO:0000256" key="9">
    <source>
        <dbReference type="ARBA" id="ARBA00022984"/>
    </source>
</evidence>
<dbReference type="GO" id="GO:0008658">
    <property type="term" value="F:penicillin binding"/>
    <property type="evidence" value="ECO:0007669"/>
    <property type="project" value="InterPro"/>
</dbReference>
<name>A0A3N5BJG9_9BACL</name>
<accession>A0A3N5BJG9</accession>
<dbReference type="AlphaFoldDB" id="A0A3N5BJG9"/>
<dbReference type="FunFam" id="1.10.3810.10:FF:000001">
    <property type="entry name" value="Penicillin-binding protein 1A"/>
    <property type="match status" value="1"/>
</dbReference>
<feature type="region of interest" description="Disordered" evidence="14">
    <location>
        <begin position="1"/>
        <end position="26"/>
    </location>
</feature>
<evidence type="ECO:0000256" key="11">
    <source>
        <dbReference type="ARBA" id="ARBA00023316"/>
    </source>
</evidence>